<name>A0ABW9Y7Y3_9RHOB</name>
<dbReference type="EMBL" id="JAAATW010000002">
    <property type="protein sequence ID" value="NBE07939.1"/>
    <property type="molecule type" value="Genomic_DNA"/>
</dbReference>
<proteinExistence type="predicted"/>
<sequence>MSASITPSNREEAARCVEVLDRFVEAKQALFADSLALFACDRLEPINVAGTLVSVQPDLVVNSTFPPQSDVKFGMIFIRPQKTPDVDGPKTSETRDSRREYRREAARYMLTLAQMAVVASGVSKDSFDPRRSFVWDIRLGEAIPFPSDWVSRQKNIEAAGRMIRRLWDTIEPSTSLLRK</sequence>
<accession>A0ABW9Y7Y3</accession>
<comment type="caution">
    <text evidence="1">The sequence shown here is derived from an EMBL/GenBank/DDBJ whole genome shotgun (WGS) entry which is preliminary data.</text>
</comment>
<evidence type="ECO:0000313" key="2">
    <source>
        <dbReference type="Proteomes" id="UP001517376"/>
    </source>
</evidence>
<organism evidence="1 2">
    <name type="scientific">Paragemmobacter ruber</name>
    <dbReference type="NCBI Taxonomy" id="1985673"/>
    <lineage>
        <taxon>Bacteria</taxon>
        <taxon>Pseudomonadati</taxon>
        <taxon>Pseudomonadota</taxon>
        <taxon>Alphaproteobacteria</taxon>
        <taxon>Rhodobacterales</taxon>
        <taxon>Paracoccaceae</taxon>
        <taxon>Paragemmobacter</taxon>
    </lineage>
</organism>
<dbReference type="RefSeq" id="WP_161766943.1">
    <property type="nucleotide sequence ID" value="NZ_JAAATW010000002.1"/>
</dbReference>
<gene>
    <name evidence="1" type="ORF">GU920_10350</name>
</gene>
<keyword evidence="2" id="KW-1185">Reference proteome</keyword>
<evidence type="ECO:0000313" key="1">
    <source>
        <dbReference type="EMBL" id="NBE07939.1"/>
    </source>
</evidence>
<protein>
    <submittedName>
        <fullName evidence="1">Uncharacterized protein</fullName>
    </submittedName>
</protein>
<reference evidence="2" key="1">
    <citation type="submission" date="2020-01" db="EMBL/GenBank/DDBJ databases">
        <title>Sphingomonas sp. strain CSW-10.</title>
        <authorList>
            <person name="Chen W.-M."/>
        </authorList>
    </citation>
    <scope>NUCLEOTIDE SEQUENCE [LARGE SCALE GENOMIC DNA]</scope>
    <source>
        <strain evidence="2">CCP-1</strain>
    </source>
</reference>
<dbReference type="Proteomes" id="UP001517376">
    <property type="component" value="Unassembled WGS sequence"/>
</dbReference>